<gene>
    <name evidence="1" type="ORF">F5148DRAFT_1204959</name>
</gene>
<evidence type="ECO:0000313" key="2">
    <source>
        <dbReference type="Proteomes" id="UP001207468"/>
    </source>
</evidence>
<dbReference type="Proteomes" id="UP001207468">
    <property type="component" value="Unassembled WGS sequence"/>
</dbReference>
<evidence type="ECO:0000313" key="1">
    <source>
        <dbReference type="EMBL" id="KAI9507425.1"/>
    </source>
</evidence>
<dbReference type="EMBL" id="JAGFNK010000125">
    <property type="protein sequence ID" value="KAI9507425.1"/>
    <property type="molecule type" value="Genomic_DNA"/>
</dbReference>
<accession>A0ACC0U6T4</accession>
<name>A0ACC0U6T4_9AGAM</name>
<proteinExistence type="predicted"/>
<protein>
    <submittedName>
        <fullName evidence="1">Uncharacterized protein</fullName>
    </submittedName>
</protein>
<comment type="caution">
    <text evidence="1">The sequence shown here is derived from an EMBL/GenBank/DDBJ whole genome shotgun (WGS) entry which is preliminary data.</text>
</comment>
<reference evidence="1" key="1">
    <citation type="submission" date="2021-03" db="EMBL/GenBank/DDBJ databases">
        <title>Evolutionary priming and transition to the ectomycorrhizal habit in an iconic lineage of mushroom-forming fungi: is preadaptation a requirement?</title>
        <authorList>
            <consortium name="DOE Joint Genome Institute"/>
            <person name="Looney B.P."/>
            <person name="Miyauchi S."/>
            <person name="Morin E."/>
            <person name="Drula E."/>
            <person name="Courty P.E."/>
            <person name="Chicoki N."/>
            <person name="Fauchery L."/>
            <person name="Kohler A."/>
            <person name="Kuo A."/>
            <person name="LaButti K."/>
            <person name="Pangilinan J."/>
            <person name="Lipzen A."/>
            <person name="Riley R."/>
            <person name="Andreopoulos W."/>
            <person name="He G."/>
            <person name="Johnson J."/>
            <person name="Barry K.W."/>
            <person name="Grigoriev I.V."/>
            <person name="Nagy L."/>
            <person name="Hibbett D."/>
            <person name="Henrissat B."/>
            <person name="Matheny P.B."/>
            <person name="Labbe J."/>
            <person name="Martin A.F."/>
        </authorList>
    </citation>
    <scope>NUCLEOTIDE SEQUENCE</scope>
    <source>
        <strain evidence="1">BPL698</strain>
    </source>
</reference>
<organism evidence="1 2">
    <name type="scientific">Russula earlei</name>
    <dbReference type="NCBI Taxonomy" id="71964"/>
    <lineage>
        <taxon>Eukaryota</taxon>
        <taxon>Fungi</taxon>
        <taxon>Dikarya</taxon>
        <taxon>Basidiomycota</taxon>
        <taxon>Agaricomycotina</taxon>
        <taxon>Agaricomycetes</taxon>
        <taxon>Russulales</taxon>
        <taxon>Russulaceae</taxon>
        <taxon>Russula</taxon>
    </lineage>
</organism>
<keyword evidence="2" id="KW-1185">Reference proteome</keyword>
<sequence>MWATYFVPPFLPARTVSTCGPCQCSVAVRGRSDCGTCKYRGDDKLPALLIIQVPMHLTQLSSTEPVMGTSIVAREPTSLSEAYPGGRLPTNSNRRLNAQHPAKRPRVDPAKPGHNARVGLSKKVLGRLSELPTMSLDVLFEIFEHLHPSDLLSLTRVNKGFRYLLLSRHSSFVWNACFKYCRAPTTPADMTPPAWARLLFGGAYCYSCGAKPVTRILFSLRRRACKSCMTSHLLCLSKVPEDIRDMIRSDSGNSGSTIHQSRLSCNNHWWDEDVAAFCAEQTALKDISRDPDGRVTNIKATVSEFLAKKKEVVATLRNHALICAAWERDRNADRSSKLTDVRVKRFEDIKFRFLHLGYFEGDLNNLSRHREVRMSKPMSNRVWQRIEPLLRPLVNEARDRRLTRDGGENYRLRRQLVLAEYAAFLRTLPPILLALSPTATEFICENQAVADALALGIGPDHPPITDRTVEAINRLRPELEKRMRERARLLRSLLPQSDISEDVTDDKAISLATSVYECTDCRLPTSGLHMLAHNCDRAQKPNTLHPQLSEQGRETVETLLQLLELGRNTTALDLDRRNDKFVCMCCSQGTFPQNGEEVLGRCVRDWRSCVTHAVGSRNERWHKGNPSWCLVGSTEIAAMSWEEFTNTHAYGCMRCPARIDLNSGSVQWYNKVSDVRVHAQIEHGRNKPQEGEDFFFNYGVRRLGCRALLAIDPGNGSMTSSL</sequence>